<feature type="compositionally biased region" description="Polar residues" evidence="1">
    <location>
        <begin position="175"/>
        <end position="186"/>
    </location>
</feature>
<reference evidence="3" key="1">
    <citation type="submission" date="2020-09" db="EMBL/GenBank/DDBJ databases">
        <authorList>
            <person name="Kim M.K."/>
        </authorList>
    </citation>
    <scope>NUCLEOTIDE SEQUENCE</scope>
    <source>
        <strain evidence="3">BT664</strain>
    </source>
</reference>
<evidence type="ECO:0008006" key="5">
    <source>
        <dbReference type="Google" id="ProtNLM"/>
    </source>
</evidence>
<keyword evidence="4" id="KW-1185">Reference proteome</keyword>
<dbReference type="EMBL" id="JACXAD010000016">
    <property type="protein sequence ID" value="MBD2769136.1"/>
    <property type="molecule type" value="Genomic_DNA"/>
</dbReference>
<protein>
    <recommendedName>
        <fullName evidence="5">DUF3300 domain-containing protein</fullName>
    </recommendedName>
</protein>
<proteinExistence type="predicted"/>
<feature type="compositionally biased region" description="Basic and acidic residues" evidence="1">
    <location>
        <begin position="146"/>
        <end position="156"/>
    </location>
</feature>
<feature type="region of interest" description="Disordered" evidence="1">
    <location>
        <begin position="146"/>
        <end position="231"/>
    </location>
</feature>
<organism evidence="3 4">
    <name type="scientific">Hymenobacter montanus</name>
    <dbReference type="NCBI Taxonomy" id="2771359"/>
    <lineage>
        <taxon>Bacteria</taxon>
        <taxon>Pseudomonadati</taxon>
        <taxon>Bacteroidota</taxon>
        <taxon>Cytophagia</taxon>
        <taxon>Cytophagales</taxon>
        <taxon>Hymenobacteraceae</taxon>
        <taxon>Hymenobacter</taxon>
    </lineage>
</organism>
<evidence type="ECO:0000313" key="3">
    <source>
        <dbReference type="EMBL" id="MBD2769136.1"/>
    </source>
</evidence>
<name>A0A927GKH4_9BACT</name>
<evidence type="ECO:0000256" key="2">
    <source>
        <dbReference type="SAM" id="SignalP"/>
    </source>
</evidence>
<gene>
    <name evidence="3" type="ORF">IC235_14675</name>
</gene>
<dbReference type="Proteomes" id="UP000612233">
    <property type="component" value="Unassembled WGS sequence"/>
</dbReference>
<dbReference type="AlphaFoldDB" id="A0A927GKH4"/>
<keyword evidence="2" id="KW-0732">Signal</keyword>
<evidence type="ECO:0000256" key="1">
    <source>
        <dbReference type="SAM" id="MobiDB-lite"/>
    </source>
</evidence>
<feature type="chain" id="PRO_5036980511" description="DUF3300 domain-containing protein" evidence="2">
    <location>
        <begin position="21"/>
        <end position="231"/>
    </location>
</feature>
<evidence type="ECO:0000313" key="4">
    <source>
        <dbReference type="Proteomes" id="UP000612233"/>
    </source>
</evidence>
<dbReference type="RefSeq" id="WP_191005945.1">
    <property type="nucleotide sequence ID" value="NZ_JACXAD010000016.1"/>
</dbReference>
<feature type="signal peptide" evidence="2">
    <location>
        <begin position="1"/>
        <end position="20"/>
    </location>
</feature>
<sequence>MNLFSMFLGAGLLSVVTLVAAPAAQGQVRVSINVSPPAWGPPVPCDAQYYYIPEIDGYYDLYAQQYIVAQDGYWVPLPELYGYDPYEFHPVVIPYHGREPWRQLDYCHARYTYRPYRAYGRDRGNYYGAYGRASYARGYDNRASYRSERSYNDRRFQNQGYDSRGQGRYSDGRQDYSNSQYPTSGPSFPDRGSYNHSSPAPSPQPLQISQWQQSNQDYSDGRRGPSRGRSN</sequence>
<comment type="caution">
    <text evidence="3">The sequence shown here is derived from an EMBL/GenBank/DDBJ whole genome shotgun (WGS) entry which is preliminary data.</text>
</comment>
<feature type="compositionally biased region" description="Polar residues" evidence="1">
    <location>
        <begin position="194"/>
        <end position="218"/>
    </location>
</feature>
<accession>A0A927GKH4</accession>